<proteinExistence type="predicted"/>
<dbReference type="EMBL" id="JAUQSY010000009">
    <property type="protein sequence ID" value="MDO7875978.1"/>
    <property type="molecule type" value="Genomic_DNA"/>
</dbReference>
<dbReference type="Gene3D" id="2.60.120.10">
    <property type="entry name" value="Jelly Rolls"/>
    <property type="match status" value="1"/>
</dbReference>
<feature type="domain" description="Cyclic nucleotide-binding" evidence="1">
    <location>
        <begin position="17"/>
        <end position="117"/>
    </location>
</feature>
<evidence type="ECO:0000313" key="3">
    <source>
        <dbReference type="Proteomes" id="UP001176429"/>
    </source>
</evidence>
<name>A0ABT9BE93_9BACT</name>
<keyword evidence="3" id="KW-1185">Reference proteome</keyword>
<dbReference type="InterPro" id="IPR018490">
    <property type="entry name" value="cNMP-bd_dom_sf"/>
</dbReference>
<dbReference type="SUPFAM" id="SSF51206">
    <property type="entry name" value="cAMP-binding domain-like"/>
    <property type="match status" value="1"/>
</dbReference>
<dbReference type="RefSeq" id="WP_305007308.1">
    <property type="nucleotide sequence ID" value="NZ_JAUQSY010000009.1"/>
</dbReference>
<evidence type="ECO:0000313" key="2">
    <source>
        <dbReference type="EMBL" id="MDO7875978.1"/>
    </source>
</evidence>
<dbReference type="Pfam" id="PF00027">
    <property type="entry name" value="cNMP_binding"/>
    <property type="match status" value="1"/>
</dbReference>
<dbReference type="SMART" id="SM00100">
    <property type="entry name" value="cNMP"/>
    <property type="match status" value="1"/>
</dbReference>
<dbReference type="InterPro" id="IPR014710">
    <property type="entry name" value="RmlC-like_jellyroll"/>
</dbReference>
<organism evidence="2 3">
    <name type="scientific">Hymenobacter aranciens</name>
    <dbReference type="NCBI Taxonomy" id="3063996"/>
    <lineage>
        <taxon>Bacteria</taxon>
        <taxon>Pseudomonadati</taxon>
        <taxon>Bacteroidota</taxon>
        <taxon>Cytophagia</taxon>
        <taxon>Cytophagales</taxon>
        <taxon>Hymenobacteraceae</taxon>
        <taxon>Hymenobacter</taxon>
    </lineage>
</organism>
<reference evidence="2" key="1">
    <citation type="submission" date="2023-07" db="EMBL/GenBank/DDBJ databases">
        <authorList>
            <person name="Kim M.K."/>
        </authorList>
    </citation>
    <scope>NUCLEOTIDE SEQUENCE</scope>
    <source>
        <strain evidence="2">ASUV-10-1</strain>
    </source>
</reference>
<comment type="caution">
    <text evidence="2">The sequence shown here is derived from an EMBL/GenBank/DDBJ whole genome shotgun (WGS) entry which is preliminary data.</text>
</comment>
<dbReference type="PROSITE" id="PS50042">
    <property type="entry name" value="CNMP_BINDING_3"/>
    <property type="match status" value="1"/>
</dbReference>
<dbReference type="Proteomes" id="UP001176429">
    <property type="component" value="Unassembled WGS sequence"/>
</dbReference>
<dbReference type="CDD" id="cd00038">
    <property type="entry name" value="CAP_ED"/>
    <property type="match status" value="1"/>
</dbReference>
<gene>
    <name evidence="2" type="ORF">Q5H93_14635</name>
</gene>
<sequence>MADRAQLIQFLQTGGRITQPQAEEIAQEFTAKTIGKNEFLLRAGQVSDDYVFLDQGFLRAFAYDIDGQDITTGFYGPGQVALEVASFFQRTPSLEYLQALNECQGWRISFTQLNELFHSRNDFRDFGRSVLVRGFAALKNRMLATITEPAAVRYEQLLRSQPALFQHTPLKYVASYLGITDTSLSRIRKGGGKR</sequence>
<protein>
    <submittedName>
        <fullName evidence="2">Crp/Fnr family transcriptional regulator</fullName>
    </submittedName>
</protein>
<dbReference type="InterPro" id="IPR000595">
    <property type="entry name" value="cNMP-bd_dom"/>
</dbReference>
<evidence type="ECO:0000259" key="1">
    <source>
        <dbReference type="PROSITE" id="PS50042"/>
    </source>
</evidence>
<accession>A0ABT9BE93</accession>